<organism evidence="1 2">
    <name type="scientific">Stieleria marina</name>
    <dbReference type="NCBI Taxonomy" id="1930275"/>
    <lineage>
        <taxon>Bacteria</taxon>
        <taxon>Pseudomonadati</taxon>
        <taxon>Planctomycetota</taxon>
        <taxon>Planctomycetia</taxon>
        <taxon>Pirellulales</taxon>
        <taxon>Pirellulaceae</taxon>
        <taxon>Stieleria</taxon>
    </lineage>
</organism>
<dbReference type="AlphaFoldDB" id="A0A517NZI8"/>
<name>A0A517NZI8_9BACT</name>
<protein>
    <submittedName>
        <fullName evidence="1">Uncharacterized protein</fullName>
    </submittedName>
</protein>
<gene>
    <name evidence="1" type="ORF">K239x_45410</name>
</gene>
<sequence length="390" mass="43620">MSQTDSPIFAVLADHRANCSEMLDQLVDHFRQSRLPIELFEALKMRIRHGLGMPLLASDDEATHPEDAERQLEAGLLDACRETGTMLIQDGRITDGWMYLRPTGDTSLARDLVQDIEINDDNYDDMIQVLLHEGVDVGRGFQAVLDHQGTCNSITLYEQSLSQRSKTDQQAAASRLLNHLYDELIGLVRDDITERDSAPDPTESLADMITSRKWVLDEGGYHLDTTHLASTVRIASVLTDQPSMKKAWEMTQYGRRLNHQFQYPGDEPFVDFYPAYSTFYSVLLGDDVDAGLKYFERKAKSVDVVQHGTAAIETYVSLLDRSGRFQEAIDAAISLVPDDVPAQRIVPLLMDIADRSKASSNGDAYEAILGYCQRRNDVLGYAAALHASQN</sequence>
<dbReference type="RefSeq" id="WP_145420417.1">
    <property type="nucleotide sequence ID" value="NZ_CP036526.1"/>
</dbReference>
<evidence type="ECO:0000313" key="1">
    <source>
        <dbReference type="EMBL" id="QDT12531.1"/>
    </source>
</evidence>
<proteinExistence type="predicted"/>
<dbReference type="Proteomes" id="UP000319817">
    <property type="component" value="Chromosome"/>
</dbReference>
<evidence type="ECO:0000313" key="2">
    <source>
        <dbReference type="Proteomes" id="UP000319817"/>
    </source>
</evidence>
<dbReference type="EMBL" id="CP036526">
    <property type="protein sequence ID" value="QDT12531.1"/>
    <property type="molecule type" value="Genomic_DNA"/>
</dbReference>
<dbReference type="OrthoDB" id="255759at2"/>
<reference evidence="1 2" key="1">
    <citation type="submission" date="2019-02" db="EMBL/GenBank/DDBJ databases">
        <title>Deep-cultivation of Planctomycetes and their phenomic and genomic characterization uncovers novel biology.</title>
        <authorList>
            <person name="Wiegand S."/>
            <person name="Jogler M."/>
            <person name="Boedeker C."/>
            <person name="Pinto D."/>
            <person name="Vollmers J."/>
            <person name="Rivas-Marin E."/>
            <person name="Kohn T."/>
            <person name="Peeters S.H."/>
            <person name="Heuer A."/>
            <person name="Rast P."/>
            <person name="Oberbeckmann S."/>
            <person name="Bunk B."/>
            <person name="Jeske O."/>
            <person name="Meyerdierks A."/>
            <person name="Storesund J.E."/>
            <person name="Kallscheuer N."/>
            <person name="Luecker S."/>
            <person name="Lage O.M."/>
            <person name="Pohl T."/>
            <person name="Merkel B.J."/>
            <person name="Hornburger P."/>
            <person name="Mueller R.-W."/>
            <person name="Bruemmer F."/>
            <person name="Labrenz M."/>
            <person name="Spormann A.M."/>
            <person name="Op den Camp H."/>
            <person name="Overmann J."/>
            <person name="Amann R."/>
            <person name="Jetten M.S.M."/>
            <person name="Mascher T."/>
            <person name="Medema M.H."/>
            <person name="Devos D.P."/>
            <person name="Kaster A.-K."/>
            <person name="Ovreas L."/>
            <person name="Rohde M."/>
            <person name="Galperin M.Y."/>
            <person name="Jogler C."/>
        </authorList>
    </citation>
    <scope>NUCLEOTIDE SEQUENCE [LARGE SCALE GENOMIC DNA]</scope>
    <source>
        <strain evidence="1 2">K23_9</strain>
    </source>
</reference>
<keyword evidence="2" id="KW-1185">Reference proteome</keyword>
<accession>A0A517NZI8</accession>